<feature type="region of interest" description="Disordered" evidence="1">
    <location>
        <begin position="1"/>
        <end position="24"/>
    </location>
</feature>
<protein>
    <submittedName>
        <fullName evidence="2">Uncharacterized protein</fullName>
    </submittedName>
</protein>
<keyword evidence="3" id="KW-1185">Reference proteome</keyword>
<evidence type="ECO:0000313" key="2">
    <source>
        <dbReference type="EMBL" id="CAD7697106.1"/>
    </source>
</evidence>
<dbReference type="Proteomes" id="UP000708148">
    <property type="component" value="Unassembled WGS sequence"/>
</dbReference>
<reference evidence="2" key="1">
    <citation type="submission" date="2020-12" db="EMBL/GenBank/DDBJ databases">
        <authorList>
            <person name="Iha C."/>
        </authorList>
    </citation>
    <scope>NUCLEOTIDE SEQUENCE</scope>
</reference>
<name>A0A8S1IQQ8_9CHLO</name>
<evidence type="ECO:0000313" key="3">
    <source>
        <dbReference type="Proteomes" id="UP000708148"/>
    </source>
</evidence>
<evidence type="ECO:0000256" key="1">
    <source>
        <dbReference type="SAM" id="MobiDB-lite"/>
    </source>
</evidence>
<sequence length="681" mass="73014">MKRFGDQQVEDPAPEAAPPINPVSATEPAPLVTLGVNEPIPAAALRPAWAGAVLPAKTLSLAKLNEMAEKRGNLGGRPISDPTEVFTSTHIMSLGEVLKLGIGGKAKAEAMAGGASEGEAEAAAAAALAEFAPLIGATSAPFMFQVPRHLNVLPEEGGALGQRVVYYGVEGGGAHGLRDLKRVLLDLVGRGCMMDKNTVHTALEYPGGTPEQVMSGEGKQQGVTHGGRIALAWNAGLDAALAALDAGEDVGDGALDSLHVAWYDQPAGYDRPTRDDSNYWASLSVFDPETVEWGSGEAPDAATRRAWVENAEIWSALDILTVPFAYEHPNPAYQDYKRNPVEVKKAADLGPFLNLVLTAANGTLGEAARKADEGLRWYAVYCEEGVVNVKNAGLSVLLSQASVDAGKISAEAFEAYKGMVAAFQGADGWEQDPAVGWAKLVDEGFITAQQLRDLEHTGHIHQRLRLMDEGLKPWTDYAPVGVETDQAADGCGFYTRAVTVAILTANFVANNYPREELVKGFVRQIEGVMAMPEGEAARAVLAGLMASKGLGEGDAAGLARQMAADFQGAFVDLQMPYLHKVLRVKDMEGPEDKARIEAHFKEFRDLVVDPSLERDELVVKIKEVEERFRDVTYTLDGMEVRGMQWHSPLQGVEGPKGGPFMPQFVGHRHLAFLVGRAYKGE</sequence>
<dbReference type="AlphaFoldDB" id="A0A8S1IQQ8"/>
<dbReference type="EMBL" id="CAJHUC010000603">
    <property type="protein sequence ID" value="CAD7697106.1"/>
    <property type="molecule type" value="Genomic_DNA"/>
</dbReference>
<proteinExistence type="predicted"/>
<accession>A0A8S1IQQ8</accession>
<gene>
    <name evidence="2" type="ORF">OSTQU699_LOCUS2467</name>
</gene>
<organism evidence="2 3">
    <name type="scientific">Ostreobium quekettii</name>
    <dbReference type="NCBI Taxonomy" id="121088"/>
    <lineage>
        <taxon>Eukaryota</taxon>
        <taxon>Viridiplantae</taxon>
        <taxon>Chlorophyta</taxon>
        <taxon>core chlorophytes</taxon>
        <taxon>Ulvophyceae</taxon>
        <taxon>TCBD clade</taxon>
        <taxon>Bryopsidales</taxon>
        <taxon>Ostreobineae</taxon>
        <taxon>Ostreobiaceae</taxon>
        <taxon>Ostreobium</taxon>
    </lineage>
</organism>
<comment type="caution">
    <text evidence="2">The sequence shown here is derived from an EMBL/GenBank/DDBJ whole genome shotgun (WGS) entry which is preliminary data.</text>
</comment>